<dbReference type="OrthoDB" id="6224010at2759"/>
<dbReference type="Pfam" id="PF08583">
    <property type="entry name" value="Cmc1"/>
    <property type="match status" value="1"/>
</dbReference>
<dbReference type="OMA" id="CCQETGF"/>
<proteinExistence type="inferred from homology"/>
<comment type="subcellular location">
    <subcellularLocation>
        <location evidence="3">Mitochondrion</location>
    </subcellularLocation>
</comment>
<dbReference type="PANTHER" id="PTHR22977:SF5">
    <property type="entry name" value="COX ASSEMBLY MITOCHONDRIAL PROTEIN HOMOLOG"/>
    <property type="match status" value="1"/>
</dbReference>
<name>A0A913ZJX8_PATMI</name>
<dbReference type="Proteomes" id="UP000887568">
    <property type="component" value="Unplaced"/>
</dbReference>
<keyword evidence="3" id="KW-0496">Mitochondrion</keyword>
<evidence type="ECO:0000256" key="3">
    <source>
        <dbReference type="RuleBase" id="RU364104"/>
    </source>
</evidence>
<organism evidence="4 5">
    <name type="scientific">Patiria miniata</name>
    <name type="common">Bat star</name>
    <name type="synonym">Asterina miniata</name>
    <dbReference type="NCBI Taxonomy" id="46514"/>
    <lineage>
        <taxon>Eukaryota</taxon>
        <taxon>Metazoa</taxon>
        <taxon>Echinodermata</taxon>
        <taxon>Eleutherozoa</taxon>
        <taxon>Asterozoa</taxon>
        <taxon>Asteroidea</taxon>
        <taxon>Valvatacea</taxon>
        <taxon>Valvatida</taxon>
        <taxon>Asterinidae</taxon>
        <taxon>Patiria</taxon>
    </lineage>
</organism>
<protein>
    <recommendedName>
        <fullName evidence="3">COX assembly mitochondrial protein</fullName>
    </recommendedName>
</protein>
<evidence type="ECO:0000256" key="2">
    <source>
        <dbReference type="ARBA" id="ARBA00023157"/>
    </source>
</evidence>
<dbReference type="GeneID" id="119724603"/>
<sequence length="126" mass="14914">MADESHARSRSFVWQNDETYLRNVEREVLIPKKMRDKAKVQCAQYVDAFTKCCQDSGLAMAIKCRKENSELKECVTKYYKDPEFFEMCKQEYLAERAEFRATGITKKKKKLLEQQQQAEQDQQQPT</sequence>
<dbReference type="PANTHER" id="PTHR22977">
    <property type="entry name" value="COX ASSEMBLY MITOCHONDRIAL PROTEIN"/>
    <property type="match status" value="1"/>
</dbReference>
<dbReference type="InterPro" id="IPR013892">
    <property type="entry name" value="Cyt_c_biogenesis_Cmc1-like"/>
</dbReference>
<dbReference type="AlphaFoldDB" id="A0A913ZJX8"/>
<evidence type="ECO:0000313" key="5">
    <source>
        <dbReference type="Proteomes" id="UP000887568"/>
    </source>
</evidence>
<reference evidence="4" key="1">
    <citation type="submission" date="2022-11" db="UniProtKB">
        <authorList>
            <consortium name="EnsemblMetazoa"/>
        </authorList>
    </citation>
    <scope>IDENTIFICATION</scope>
</reference>
<dbReference type="RefSeq" id="XP_038051644.1">
    <property type="nucleotide sequence ID" value="XM_038195716.1"/>
</dbReference>
<accession>A0A913ZJX8</accession>
<comment type="similarity">
    <text evidence="1 3">Belongs to the CMC family.</text>
</comment>
<keyword evidence="2" id="KW-1015">Disulfide bond</keyword>
<dbReference type="PROSITE" id="PS51808">
    <property type="entry name" value="CHCH"/>
    <property type="match status" value="1"/>
</dbReference>
<keyword evidence="5" id="KW-1185">Reference proteome</keyword>
<dbReference type="EnsemblMetazoa" id="XM_038195716.1">
    <property type="protein sequence ID" value="XP_038051644.1"/>
    <property type="gene ID" value="LOC119724603"/>
</dbReference>
<evidence type="ECO:0000313" key="4">
    <source>
        <dbReference type="EnsemblMetazoa" id="XP_038051644.1"/>
    </source>
</evidence>
<evidence type="ECO:0000256" key="1">
    <source>
        <dbReference type="ARBA" id="ARBA00007347"/>
    </source>
</evidence>
<dbReference type="GO" id="GO:0005739">
    <property type="term" value="C:mitochondrion"/>
    <property type="evidence" value="ECO:0007669"/>
    <property type="project" value="UniProtKB-SubCell"/>
</dbReference>